<dbReference type="FunFam" id="2.60.120.330:FF:000005">
    <property type="entry name" value="1-aminocyclopropane-1-carboxylate oxidase homolog 1"/>
    <property type="match status" value="1"/>
</dbReference>
<evidence type="ECO:0000259" key="7">
    <source>
        <dbReference type="PROSITE" id="PS51471"/>
    </source>
</evidence>
<dbReference type="InterPro" id="IPR027443">
    <property type="entry name" value="IPNS-like_sf"/>
</dbReference>
<name>A0A5H2QAB9_SCODU</name>
<dbReference type="InterPro" id="IPR026992">
    <property type="entry name" value="DIOX_N"/>
</dbReference>
<keyword evidence="8" id="KW-0223">Dioxygenase</keyword>
<dbReference type="AlphaFoldDB" id="A0A5H2QAB9"/>
<keyword evidence="5 6" id="KW-0408">Iron</keyword>
<dbReference type="GO" id="GO:0002238">
    <property type="term" value="P:response to molecule of fungal origin"/>
    <property type="evidence" value="ECO:0007669"/>
    <property type="project" value="UniProtKB-ARBA"/>
</dbReference>
<evidence type="ECO:0000256" key="5">
    <source>
        <dbReference type="ARBA" id="ARBA00023004"/>
    </source>
</evidence>
<keyword evidence="4 6" id="KW-0560">Oxidoreductase</keyword>
<dbReference type="GO" id="GO:0031418">
    <property type="term" value="F:L-ascorbic acid binding"/>
    <property type="evidence" value="ECO:0007669"/>
    <property type="project" value="UniProtKB-KW"/>
</dbReference>
<sequence>MNMSIVKQSLEESAQDYDRLKELKAFDGTKAGVKGIVDSGISKVPKIFIRPPEELSEESTTDLEVPVIDLGGIGLEDQRKKIVNEVKQASKDWGFFQVVNHGIPLNVLDEMLDGIRKFHEQDVEVKQQFYSRDRSKKVNYASNVDLYKSRAANWRDTLTVSLRTSDHLDPDELPEICRDSTTEYLSQTKKLGDTLFELLSEALGLKPGHLRAMDCAEGRTFVCHYYPPCPEPELTMGTSRHTDPAFLTIVLQDEIGGLQVRRGNQYINIPPIHGGLVINIGDMLQMVSNDEFISADHRVVANRRGPRISVACFFTGAPQPGKIYGPVKELLSEQYPARYKDFTVMEFMSNFFSKSLDKCNLDHFRLLEKETITQ</sequence>
<dbReference type="Gene3D" id="2.60.120.330">
    <property type="entry name" value="B-lactam Antibiotic, Isopenicillin N Synthase, Chain"/>
    <property type="match status" value="1"/>
</dbReference>
<protein>
    <submittedName>
        <fullName evidence="8">2-oxoglutarate-dependent dioxygenase</fullName>
    </submittedName>
</protein>
<proteinExistence type="evidence at transcript level"/>
<evidence type="ECO:0000256" key="4">
    <source>
        <dbReference type="ARBA" id="ARBA00023002"/>
    </source>
</evidence>
<comment type="similarity">
    <text evidence="1 6">Belongs to the iron/ascorbate-dependent oxidoreductase family.</text>
</comment>
<evidence type="ECO:0000256" key="1">
    <source>
        <dbReference type="ARBA" id="ARBA00008056"/>
    </source>
</evidence>
<dbReference type="EMBL" id="MG011442">
    <property type="protein sequence ID" value="AYC63498.1"/>
    <property type="molecule type" value="mRNA"/>
</dbReference>
<dbReference type="Pfam" id="PF14226">
    <property type="entry name" value="DIOX_N"/>
    <property type="match status" value="1"/>
</dbReference>
<dbReference type="Pfam" id="PF03171">
    <property type="entry name" value="2OG-FeII_Oxy"/>
    <property type="match status" value="1"/>
</dbReference>
<dbReference type="PANTHER" id="PTHR10209">
    <property type="entry name" value="OXIDOREDUCTASE, 2OG-FE II OXYGENASE FAMILY PROTEIN"/>
    <property type="match status" value="1"/>
</dbReference>
<dbReference type="InterPro" id="IPR044861">
    <property type="entry name" value="IPNS-like_FE2OG_OXY"/>
</dbReference>
<dbReference type="GO" id="GO:0016706">
    <property type="term" value="F:2-oxoglutarate-dependent dioxygenase activity"/>
    <property type="evidence" value="ECO:0007669"/>
    <property type="project" value="UniProtKB-ARBA"/>
</dbReference>
<feature type="domain" description="Fe2OG dioxygenase" evidence="7">
    <location>
        <begin position="215"/>
        <end position="316"/>
    </location>
</feature>
<evidence type="ECO:0000313" key="8">
    <source>
        <dbReference type="EMBL" id="AYC63498.1"/>
    </source>
</evidence>
<organism evidence="8">
    <name type="scientific">Scoparia dulcis</name>
    <name type="common">Sweet broom</name>
    <name type="synonym">Capraria dulcis</name>
    <dbReference type="NCBI Taxonomy" id="107240"/>
    <lineage>
        <taxon>Eukaryota</taxon>
        <taxon>Viridiplantae</taxon>
        <taxon>Streptophyta</taxon>
        <taxon>Embryophyta</taxon>
        <taxon>Tracheophyta</taxon>
        <taxon>Spermatophyta</taxon>
        <taxon>Magnoliopsida</taxon>
        <taxon>eudicotyledons</taxon>
        <taxon>Gunneridae</taxon>
        <taxon>Pentapetalae</taxon>
        <taxon>asterids</taxon>
        <taxon>lamiids</taxon>
        <taxon>Lamiales</taxon>
        <taxon>Plantaginaceae</taxon>
        <taxon>Gratioleae</taxon>
        <taxon>Scoparia</taxon>
    </lineage>
</organism>
<dbReference type="InterPro" id="IPR005123">
    <property type="entry name" value="Oxoglu/Fe-dep_dioxygenase_dom"/>
</dbReference>
<evidence type="ECO:0000256" key="3">
    <source>
        <dbReference type="ARBA" id="ARBA00022896"/>
    </source>
</evidence>
<keyword evidence="3" id="KW-0847">Vitamin C</keyword>
<dbReference type="PANTHER" id="PTHR10209:SF429">
    <property type="entry name" value="1-AMINOCYCLOPROPANE-1-CARBOXYLATE OXIDASE HOMOLOG 1-LIKE"/>
    <property type="match status" value="1"/>
</dbReference>
<dbReference type="GO" id="GO:0009805">
    <property type="term" value="P:coumarin biosynthetic process"/>
    <property type="evidence" value="ECO:0007669"/>
    <property type="project" value="UniProtKB-ARBA"/>
</dbReference>
<evidence type="ECO:0000256" key="2">
    <source>
        <dbReference type="ARBA" id="ARBA00022723"/>
    </source>
</evidence>
<dbReference type="GO" id="GO:0046872">
    <property type="term" value="F:metal ion binding"/>
    <property type="evidence" value="ECO:0007669"/>
    <property type="project" value="UniProtKB-KW"/>
</dbReference>
<dbReference type="PROSITE" id="PS51471">
    <property type="entry name" value="FE2OG_OXY"/>
    <property type="match status" value="1"/>
</dbReference>
<reference evidence="8" key="1">
    <citation type="submission" date="2017-09" db="EMBL/GenBank/DDBJ databases">
        <authorList>
            <person name="Kuraoka T."/>
            <person name="Yamamura Y."/>
            <person name="Lee J.-B."/>
        </authorList>
    </citation>
    <scope>NUCLEOTIDE SEQUENCE</scope>
</reference>
<accession>A0A5H2QAB9</accession>
<dbReference type="SUPFAM" id="SSF51197">
    <property type="entry name" value="Clavaminate synthase-like"/>
    <property type="match status" value="1"/>
</dbReference>
<gene>
    <name evidence="8" type="primary">2ODD5</name>
</gene>
<keyword evidence="2 6" id="KW-0479">Metal-binding</keyword>
<evidence type="ECO:0000256" key="6">
    <source>
        <dbReference type="RuleBase" id="RU003682"/>
    </source>
</evidence>